<protein>
    <recommendedName>
        <fullName evidence="5">Aminotransferase class I/classII large domain-containing protein</fullName>
    </recommendedName>
</protein>
<dbReference type="Gene3D" id="3.40.640.10">
    <property type="entry name" value="Type I PLP-dependent aspartate aminotransferase-like (Major domain)"/>
    <property type="match status" value="1"/>
</dbReference>
<dbReference type="SUPFAM" id="SSF53383">
    <property type="entry name" value="PLP-dependent transferases"/>
    <property type="match status" value="1"/>
</dbReference>
<dbReference type="InterPro" id="IPR004839">
    <property type="entry name" value="Aminotransferase_I/II_large"/>
</dbReference>
<evidence type="ECO:0000256" key="4">
    <source>
        <dbReference type="ARBA" id="ARBA00022898"/>
    </source>
</evidence>
<dbReference type="Pfam" id="PF00155">
    <property type="entry name" value="Aminotran_1_2"/>
    <property type="match status" value="1"/>
</dbReference>
<dbReference type="AlphaFoldDB" id="X1E349"/>
<dbReference type="GO" id="GO:0030170">
    <property type="term" value="F:pyridoxal phosphate binding"/>
    <property type="evidence" value="ECO:0007669"/>
    <property type="project" value="InterPro"/>
</dbReference>
<proteinExistence type="inferred from homology"/>
<comment type="cofactor">
    <cofactor evidence="1">
        <name>pyridoxal 5'-phosphate</name>
        <dbReference type="ChEBI" id="CHEBI:597326"/>
    </cofactor>
</comment>
<dbReference type="PANTHER" id="PTHR13693">
    <property type="entry name" value="CLASS II AMINOTRANSFERASE/8-AMINO-7-OXONONANOATE SYNTHASE"/>
    <property type="match status" value="1"/>
</dbReference>
<dbReference type="InterPro" id="IPR015424">
    <property type="entry name" value="PyrdxlP-dep_Trfase"/>
</dbReference>
<sequence length="60" mass="6692">MFSAEASLIFNSGFDANTGLFSSILQRGDIVLYDELCHASIRDGIRLSNAHSFKFKHNDL</sequence>
<evidence type="ECO:0000256" key="2">
    <source>
        <dbReference type="ARBA" id="ARBA00010008"/>
    </source>
</evidence>
<name>X1E349_9ZZZZ</name>
<accession>X1E349</accession>
<dbReference type="EMBL" id="BART01034131">
    <property type="protein sequence ID" value="GAH14845.1"/>
    <property type="molecule type" value="Genomic_DNA"/>
</dbReference>
<evidence type="ECO:0000259" key="5">
    <source>
        <dbReference type="Pfam" id="PF00155"/>
    </source>
</evidence>
<feature type="domain" description="Aminotransferase class I/classII large" evidence="5">
    <location>
        <begin position="3"/>
        <end position="59"/>
    </location>
</feature>
<feature type="non-terminal residue" evidence="6">
    <location>
        <position position="60"/>
    </location>
</feature>
<dbReference type="InterPro" id="IPR015421">
    <property type="entry name" value="PyrdxlP-dep_Trfase_major"/>
</dbReference>
<reference evidence="6" key="1">
    <citation type="journal article" date="2014" name="Front. Microbiol.">
        <title>High frequency of phylogenetically diverse reductive dehalogenase-homologous genes in deep subseafloor sedimentary metagenomes.</title>
        <authorList>
            <person name="Kawai M."/>
            <person name="Futagami T."/>
            <person name="Toyoda A."/>
            <person name="Takaki Y."/>
            <person name="Nishi S."/>
            <person name="Hori S."/>
            <person name="Arai W."/>
            <person name="Tsubouchi T."/>
            <person name="Morono Y."/>
            <person name="Uchiyama I."/>
            <person name="Ito T."/>
            <person name="Fujiyama A."/>
            <person name="Inagaki F."/>
            <person name="Takami H."/>
        </authorList>
    </citation>
    <scope>NUCLEOTIDE SEQUENCE</scope>
    <source>
        <strain evidence="6">Expedition CK06-06</strain>
    </source>
</reference>
<keyword evidence="3" id="KW-0808">Transferase</keyword>
<evidence type="ECO:0000313" key="6">
    <source>
        <dbReference type="EMBL" id="GAH14845.1"/>
    </source>
</evidence>
<organism evidence="6">
    <name type="scientific">marine sediment metagenome</name>
    <dbReference type="NCBI Taxonomy" id="412755"/>
    <lineage>
        <taxon>unclassified sequences</taxon>
        <taxon>metagenomes</taxon>
        <taxon>ecological metagenomes</taxon>
    </lineage>
</organism>
<comment type="similarity">
    <text evidence="2">Belongs to the class-II pyridoxal-phosphate-dependent aminotransferase family. BioF subfamily.</text>
</comment>
<evidence type="ECO:0000256" key="1">
    <source>
        <dbReference type="ARBA" id="ARBA00001933"/>
    </source>
</evidence>
<dbReference type="GO" id="GO:0016740">
    <property type="term" value="F:transferase activity"/>
    <property type="evidence" value="ECO:0007669"/>
    <property type="project" value="UniProtKB-KW"/>
</dbReference>
<gene>
    <name evidence="6" type="ORF">S01H4_58437</name>
</gene>
<comment type="caution">
    <text evidence="6">The sequence shown here is derived from an EMBL/GenBank/DDBJ whole genome shotgun (WGS) entry which is preliminary data.</text>
</comment>
<evidence type="ECO:0000256" key="3">
    <source>
        <dbReference type="ARBA" id="ARBA00022679"/>
    </source>
</evidence>
<keyword evidence="4" id="KW-0663">Pyridoxal phosphate</keyword>
<dbReference type="InterPro" id="IPR050087">
    <property type="entry name" value="AON_synthase_class-II"/>
</dbReference>
<dbReference type="PANTHER" id="PTHR13693:SF77">
    <property type="entry name" value="8-AMINO-7-OXONONANOATE SYNTHASE"/>
    <property type="match status" value="1"/>
</dbReference>